<evidence type="ECO:0000259" key="3">
    <source>
        <dbReference type="Pfam" id="PF04471"/>
    </source>
</evidence>
<gene>
    <name evidence="4" type="ORF">JL111_10355</name>
</gene>
<dbReference type="InterPro" id="IPR007560">
    <property type="entry name" value="Restrct_endonuc_IV_Mrr"/>
</dbReference>
<keyword evidence="2" id="KW-0472">Membrane</keyword>
<dbReference type="Proteomes" id="UP000644749">
    <property type="component" value="Unassembled WGS sequence"/>
</dbReference>
<feature type="domain" description="Restriction endonuclease type IV Mrr" evidence="3">
    <location>
        <begin position="116"/>
        <end position="218"/>
    </location>
</feature>
<accession>A0ABS1S5A5</accession>
<name>A0ABS1S5A5_9RHOB</name>
<keyword evidence="5" id="KW-1185">Reference proteome</keyword>
<feature type="compositionally biased region" description="Low complexity" evidence="1">
    <location>
        <begin position="94"/>
        <end position="111"/>
    </location>
</feature>
<protein>
    <submittedName>
        <fullName evidence="4">Restriction endonuclease</fullName>
    </submittedName>
</protein>
<dbReference type="RefSeq" id="WP_191311245.1">
    <property type="nucleotide sequence ID" value="NZ_JAESHT010000007.1"/>
</dbReference>
<proteinExistence type="predicted"/>
<dbReference type="EMBL" id="JAESHT010000007">
    <property type="protein sequence ID" value="MBL3673888.1"/>
    <property type="molecule type" value="Genomic_DNA"/>
</dbReference>
<reference evidence="4 5" key="1">
    <citation type="submission" date="2021-01" db="EMBL/GenBank/DDBJ databases">
        <title>011410 draft genome.</title>
        <authorList>
            <person name="Lang L."/>
        </authorList>
    </citation>
    <scope>NUCLEOTIDE SEQUENCE [LARGE SCALE GENOMIC DNA]</scope>
    <source>
        <strain evidence="4 5">KCTC 42845</strain>
    </source>
</reference>
<dbReference type="InterPro" id="IPR011856">
    <property type="entry name" value="tRNA_endonuc-like_dom_sf"/>
</dbReference>
<evidence type="ECO:0000313" key="4">
    <source>
        <dbReference type="EMBL" id="MBL3673888.1"/>
    </source>
</evidence>
<keyword evidence="2" id="KW-0812">Transmembrane</keyword>
<evidence type="ECO:0000256" key="2">
    <source>
        <dbReference type="SAM" id="Phobius"/>
    </source>
</evidence>
<dbReference type="PANTHER" id="PTHR30015">
    <property type="entry name" value="MRR RESTRICTION SYSTEM PROTEIN"/>
    <property type="match status" value="1"/>
</dbReference>
<dbReference type="Gene3D" id="3.40.1350.10">
    <property type="match status" value="1"/>
</dbReference>
<feature type="transmembrane region" description="Helical" evidence="2">
    <location>
        <begin position="46"/>
        <end position="67"/>
    </location>
</feature>
<feature type="transmembrane region" description="Helical" evidence="2">
    <location>
        <begin position="12"/>
        <end position="34"/>
    </location>
</feature>
<dbReference type="InterPro" id="IPR052906">
    <property type="entry name" value="Type_IV_Methyl-Rstrct_Enzyme"/>
</dbReference>
<sequence>MRRLIATAFYLFRYAVLSATLIVIGGFLMATFAGGVAATGAGGAPAMAGVVLAALVMPWLFLPRTVAQRRKGKRRAKRTQSRARSSARPRPPARSRAPSSSSSSSSSSSPSLPRNGHDFEQWVADRLELHGWRAVVTAGSGDQGLDIIAKRDGRKIGIQCKRYDGAVGNKAVQEAFSGRAFHRVDAAVVITTGHYTESAKALSRKTGVHLLHVKDIPRMRRIC</sequence>
<feature type="compositionally biased region" description="Basic residues" evidence="1">
    <location>
        <begin position="68"/>
        <end position="93"/>
    </location>
</feature>
<keyword evidence="4" id="KW-0540">Nuclease</keyword>
<evidence type="ECO:0000313" key="5">
    <source>
        <dbReference type="Proteomes" id="UP000644749"/>
    </source>
</evidence>
<dbReference type="InterPro" id="IPR011335">
    <property type="entry name" value="Restrct_endonuc-II-like"/>
</dbReference>
<dbReference type="SUPFAM" id="SSF52980">
    <property type="entry name" value="Restriction endonuclease-like"/>
    <property type="match status" value="1"/>
</dbReference>
<keyword evidence="4" id="KW-0378">Hydrolase</keyword>
<dbReference type="GO" id="GO:0004519">
    <property type="term" value="F:endonuclease activity"/>
    <property type="evidence" value="ECO:0007669"/>
    <property type="project" value="UniProtKB-KW"/>
</dbReference>
<feature type="region of interest" description="Disordered" evidence="1">
    <location>
        <begin position="68"/>
        <end position="117"/>
    </location>
</feature>
<evidence type="ECO:0000256" key="1">
    <source>
        <dbReference type="SAM" id="MobiDB-lite"/>
    </source>
</evidence>
<organism evidence="4 5">
    <name type="scientific">Paracoccus aerius</name>
    <dbReference type="NCBI Taxonomy" id="1915382"/>
    <lineage>
        <taxon>Bacteria</taxon>
        <taxon>Pseudomonadati</taxon>
        <taxon>Pseudomonadota</taxon>
        <taxon>Alphaproteobacteria</taxon>
        <taxon>Rhodobacterales</taxon>
        <taxon>Paracoccaceae</taxon>
        <taxon>Paracoccus</taxon>
    </lineage>
</organism>
<dbReference type="PANTHER" id="PTHR30015:SF6">
    <property type="entry name" value="SLL1429 PROTEIN"/>
    <property type="match status" value="1"/>
</dbReference>
<keyword evidence="4" id="KW-0255">Endonuclease</keyword>
<keyword evidence="2" id="KW-1133">Transmembrane helix</keyword>
<dbReference type="Pfam" id="PF04471">
    <property type="entry name" value="Mrr_cat"/>
    <property type="match status" value="1"/>
</dbReference>
<comment type="caution">
    <text evidence="4">The sequence shown here is derived from an EMBL/GenBank/DDBJ whole genome shotgun (WGS) entry which is preliminary data.</text>
</comment>